<dbReference type="InterPro" id="IPR002173">
    <property type="entry name" value="Carboh/pur_kinase_PfkB_CS"/>
</dbReference>
<evidence type="ECO:0000259" key="13">
    <source>
        <dbReference type="Pfam" id="PF00294"/>
    </source>
</evidence>
<dbReference type="GO" id="GO:0033785">
    <property type="term" value="F:heptose 7-phosphate kinase activity"/>
    <property type="evidence" value="ECO:0007669"/>
    <property type="project" value="TreeGrafter"/>
</dbReference>
<feature type="domain" description="Carbohydrate kinase PfkB" evidence="13">
    <location>
        <begin position="17"/>
        <end position="310"/>
    </location>
</feature>
<keyword evidence="6" id="KW-0548">Nucleotidyltransferase</keyword>
<evidence type="ECO:0000256" key="1">
    <source>
        <dbReference type="ARBA" id="ARBA00002319"/>
    </source>
</evidence>
<dbReference type="AlphaFoldDB" id="A0A3B1CL07"/>
<dbReference type="Gene3D" id="3.40.1190.20">
    <property type="match status" value="1"/>
</dbReference>
<keyword evidence="7" id="KW-0547">Nucleotide-binding</keyword>
<evidence type="ECO:0000256" key="6">
    <source>
        <dbReference type="ARBA" id="ARBA00022695"/>
    </source>
</evidence>
<proteinExistence type="inferred from homology"/>
<name>A0A3B1CL07_9ZZZZ</name>
<dbReference type="InterPro" id="IPR011914">
    <property type="entry name" value="RfaE_dom_II"/>
</dbReference>
<dbReference type="NCBIfam" id="TIGR00125">
    <property type="entry name" value="cyt_tran_rel"/>
    <property type="match status" value="1"/>
</dbReference>
<dbReference type="EMBL" id="UOGA01000276">
    <property type="protein sequence ID" value="VAX24638.1"/>
    <property type="molecule type" value="Genomic_DNA"/>
</dbReference>
<evidence type="ECO:0000256" key="2">
    <source>
        <dbReference type="ARBA" id="ARBA00003753"/>
    </source>
</evidence>
<dbReference type="SUPFAM" id="SSF52374">
    <property type="entry name" value="Nucleotidylyl transferase"/>
    <property type="match status" value="1"/>
</dbReference>
<evidence type="ECO:0000256" key="3">
    <source>
        <dbReference type="ARBA" id="ARBA00004713"/>
    </source>
</evidence>
<evidence type="ECO:0000256" key="7">
    <source>
        <dbReference type="ARBA" id="ARBA00022741"/>
    </source>
</evidence>
<comment type="pathway">
    <text evidence="3">Bacterial outer membrane biogenesis; LPS core biosynthesis.</text>
</comment>
<evidence type="ECO:0000256" key="9">
    <source>
        <dbReference type="ARBA" id="ARBA00022840"/>
    </source>
</evidence>
<dbReference type="PANTHER" id="PTHR46969:SF1">
    <property type="entry name" value="BIFUNCTIONAL PROTEIN HLDE"/>
    <property type="match status" value="1"/>
</dbReference>
<dbReference type="NCBIfam" id="TIGR02198">
    <property type="entry name" value="rfaE_dom_I"/>
    <property type="match status" value="1"/>
</dbReference>
<dbReference type="InterPro" id="IPR029056">
    <property type="entry name" value="Ribokinase-like"/>
</dbReference>
<dbReference type="InterPro" id="IPR011611">
    <property type="entry name" value="PfkB_dom"/>
</dbReference>
<dbReference type="Pfam" id="PF00294">
    <property type="entry name" value="PfkB"/>
    <property type="match status" value="1"/>
</dbReference>
<feature type="domain" description="Cytidyltransferase-like" evidence="14">
    <location>
        <begin position="354"/>
        <end position="448"/>
    </location>
</feature>
<comment type="catalytic activity">
    <reaction evidence="12">
        <text>D-glycero-beta-D-manno-heptose 1-phosphate + ATP + H(+) = ADP-D-glycero-beta-D-manno-heptose + diphosphate</text>
        <dbReference type="Rhea" id="RHEA:27465"/>
        <dbReference type="ChEBI" id="CHEBI:15378"/>
        <dbReference type="ChEBI" id="CHEBI:30616"/>
        <dbReference type="ChEBI" id="CHEBI:33019"/>
        <dbReference type="ChEBI" id="CHEBI:59967"/>
        <dbReference type="ChEBI" id="CHEBI:61593"/>
        <dbReference type="EC" id="2.7.7.70"/>
    </reaction>
</comment>
<dbReference type="PROSITE" id="PS00583">
    <property type="entry name" value="PFKB_KINASES_1"/>
    <property type="match status" value="1"/>
</dbReference>
<dbReference type="EC" id="2.7.7.70" evidence="4"/>
<dbReference type="UniPathway" id="UPA00958"/>
<keyword evidence="5 15" id="KW-0808">Transferase</keyword>
<sequence>MNERLYNILSSTRPVSILVIGDIILDRYVTGSIERISPESPAQVLDVTDESETLGGAANVAATVAAFGAKVSLIGVVGKDEPAKTLKKLLKQYGIGANGIVTDTERQTTIKTRFLALRQQMLRVDREKREDVSDETINKALANAQKALGKCDGVIVSDYGKGAMPRKFLTKLFTLCRKAKKKVIVDPKGNDYSIYKGAELITPNKKEAAEATGIKIQNSSDYNRVSKKLFEATKAKNLLITRGSEGMTLFRPKGESVHIPVDALEVFDVSGAGDTVIAVAGVMLFSGESLEDSARISNIAAGIEVGRVGAWAVTKDETLAKLKSSGPGERKMFTLSQASSFVSRKRAQNKTVVFTNGCFDLLHAGHVKLLQKARTFGDALIVGINSDKSIRRLKGKKRPLLGEDDRLHIIAALDCVDGVILFNEDTPLNLIKVIKPDVLVKGGDYTAGKVVGKYIVEKNGGKVEIIPLVDGKSTSGIIEKILKKYGD</sequence>
<organism evidence="15">
    <name type="scientific">hydrothermal vent metagenome</name>
    <dbReference type="NCBI Taxonomy" id="652676"/>
    <lineage>
        <taxon>unclassified sequences</taxon>
        <taxon>metagenomes</taxon>
        <taxon>ecological metagenomes</taxon>
    </lineage>
</organism>
<evidence type="ECO:0000256" key="4">
    <source>
        <dbReference type="ARBA" id="ARBA00012519"/>
    </source>
</evidence>
<dbReference type="GO" id="GO:0016773">
    <property type="term" value="F:phosphotransferase activity, alcohol group as acceptor"/>
    <property type="evidence" value="ECO:0007669"/>
    <property type="project" value="InterPro"/>
</dbReference>
<dbReference type="PANTHER" id="PTHR46969">
    <property type="entry name" value="BIFUNCTIONAL PROTEIN HLDE"/>
    <property type="match status" value="1"/>
</dbReference>
<reference evidence="15" key="1">
    <citation type="submission" date="2018-06" db="EMBL/GenBank/DDBJ databases">
        <authorList>
            <person name="Zhirakovskaya E."/>
        </authorList>
    </citation>
    <scope>NUCLEOTIDE SEQUENCE</scope>
</reference>
<evidence type="ECO:0000256" key="8">
    <source>
        <dbReference type="ARBA" id="ARBA00022777"/>
    </source>
</evidence>
<dbReference type="InterPro" id="IPR011913">
    <property type="entry name" value="RfaE_dom_I"/>
</dbReference>
<evidence type="ECO:0000256" key="10">
    <source>
        <dbReference type="ARBA" id="ARBA00023268"/>
    </source>
</evidence>
<protein>
    <recommendedName>
        <fullName evidence="4">D-glycero-beta-D-manno-heptose 1-phosphate adenylyltransferase</fullName>
        <ecNumber evidence="4">2.7.7.70</ecNumber>
    </recommendedName>
</protein>
<dbReference type="SUPFAM" id="SSF53613">
    <property type="entry name" value="Ribokinase-like"/>
    <property type="match status" value="1"/>
</dbReference>
<accession>A0A3B1CL07</accession>
<dbReference type="InterPro" id="IPR014729">
    <property type="entry name" value="Rossmann-like_a/b/a_fold"/>
</dbReference>
<evidence type="ECO:0000256" key="11">
    <source>
        <dbReference type="ARBA" id="ARBA00023277"/>
    </source>
</evidence>
<dbReference type="GO" id="GO:0009244">
    <property type="term" value="P:lipopolysaccharide core region biosynthetic process"/>
    <property type="evidence" value="ECO:0007669"/>
    <property type="project" value="UniProtKB-UniPathway"/>
</dbReference>
<keyword evidence="8 15" id="KW-0418">Kinase</keyword>
<dbReference type="HAMAP" id="MF_01603">
    <property type="entry name" value="HldE"/>
    <property type="match status" value="1"/>
</dbReference>
<gene>
    <name evidence="15" type="ORF">MNBD_NITROSPINAE04-2143</name>
</gene>
<comment type="function">
    <text evidence="2">Catalyzes the ADP transfer from ATP to D-glycero-beta-D-manno-heptose 1-phosphate, yielding ADP-D-glycero-beta-D-manno-heptose.</text>
</comment>
<dbReference type="GO" id="GO:0005524">
    <property type="term" value="F:ATP binding"/>
    <property type="evidence" value="ECO:0007669"/>
    <property type="project" value="UniProtKB-KW"/>
</dbReference>
<keyword evidence="11" id="KW-0119">Carbohydrate metabolism</keyword>
<dbReference type="InterPro" id="IPR023030">
    <property type="entry name" value="Bifunc_HldE"/>
</dbReference>
<dbReference type="NCBIfam" id="TIGR02199">
    <property type="entry name" value="rfaE_dom_II"/>
    <property type="match status" value="1"/>
</dbReference>
<evidence type="ECO:0000256" key="5">
    <source>
        <dbReference type="ARBA" id="ARBA00022679"/>
    </source>
</evidence>
<dbReference type="Gene3D" id="3.40.50.620">
    <property type="entry name" value="HUPs"/>
    <property type="match status" value="1"/>
</dbReference>
<dbReference type="InterPro" id="IPR004821">
    <property type="entry name" value="Cyt_trans-like"/>
</dbReference>
<comment type="function">
    <text evidence="1">Catalyzes the phosphorylation of D-glycero-D-manno-heptose 7-phosphate at the C-1 position to selectively form D-glycero-beta-D-manno-heptose-1,7-bisphosphate.</text>
</comment>
<evidence type="ECO:0000313" key="15">
    <source>
        <dbReference type="EMBL" id="VAX24638.1"/>
    </source>
</evidence>
<dbReference type="CDD" id="cd01172">
    <property type="entry name" value="RfaE_like"/>
    <property type="match status" value="1"/>
</dbReference>
<dbReference type="GO" id="GO:0005829">
    <property type="term" value="C:cytosol"/>
    <property type="evidence" value="ECO:0007669"/>
    <property type="project" value="TreeGrafter"/>
</dbReference>
<keyword evidence="10" id="KW-0511">Multifunctional enzyme</keyword>
<evidence type="ECO:0000256" key="12">
    <source>
        <dbReference type="ARBA" id="ARBA00047428"/>
    </source>
</evidence>
<dbReference type="Pfam" id="PF01467">
    <property type="entry name" value="CTP_transf_like"/>
    <property type="match status" value="1"/>
</dbReference>
<dbReference type="GO" id="GO:0033786">
    <property type="term" value="F:heptose-1-phosphate adenylyltransferase activity"/>
    <property type="evidence" value="ECO:0007669"/>
    <property type="project" value="TreeGrafter"/>
</dbReference>
<keyword evidence="9" id="KW-0067">ATP-binding</keyword>
<evidence type="ECO:0000259" key="14">
    <source>
        <dbReference type="Pfam" id="PF01467"/>
    </source>
</evidence>